<comment type="similarity">
    <text evidence="2">Belongs to the glycosyltransferase 31 family.</text>
</comment>
<keyword evidence="3" id="KW-0328">Glycosyltransferase</keyword>
<dbReference type="GO" id="GO:0016758">
    <property type="term" value="F:hexosyltransferase activity"/>
    <property type="evidence" value="ECO:0007669"/>
    <property type="project" value="InterPro"/>
</dbReference>
<evidence type="ECO:0000256" key="5">
    <source>
        <dbReference type="ARBA" id="ARBA00022692"/>
    </source>
</evidence>
<keyword evidence="6" id="KW-0735">Signal-anchor</keyword>
<dbReference type="InterPro" id="IPR002659">
    <property type="entry name" value="Glyco_trans_31"/>
</dbReference>
<protein>
    <recommendedName>
        <fullName evidence="13">Hexosyltransferase</fullName>
    </recommendedName>
</protein>
<dbReference type="GO" id="GO:0000139">
    <property type="term" value="C:Golgi membrane"/>
    <property type="evidence" value="ECO:0007669"/>
    <property type="project" value="UniProtKB-SubCell"/>
</dbReference>
<evidence type="ECO:0008006" key="13">
    <source>
        <dbReference type="Google" id="ProtNLM"/>
    </source>
</evidence>
<proteinExistence type="inferred from homology"/>
<evidence type="ECO:0000256" key="9">
    <source>
        <dbReference type="ARBA" id="ARBA00023136"/>
    </source>
</evidence>
<dbReference type="AlphaFoldDB" id="A0A814Y9D7"/>
<evidence type="ECO:0000313" key="11">
    <source>
        <dbReference type="EMBL" id="CAF1226695.1"/>
    </source>
</evidence>
<dbReference type="EMBL" id="CAJNOO010002015">
    <property type="protein sequence ID" value="CAF1226695.1"/>
    <property type="molecule type" value="Genomic_DNA"/>
</dbReference>
<evidence type="ECO:0000256" key="2">
    <source>
        <dbReference type="ARBA" id="ARBA00008661"/>
    </source>
</evidence>
<evidence type="ECO:0000256" key="10">
    <source>
        <dbReference type="SAM" id="Phobius"/>
    </source>
</evidence>
<name>A0A814Y9D7_9BILA</name>
<evidence type="ECO:0000256" key="1">
    <source>
        <dbReference type="ARBA" id="ARBA00004323"/>
    </source>
</evidence>
<keyword evidence="9 10" id="KW-0472">Membrane</keyword>
<evidence type="ECO:0000256" key="4">
    <source>
        <dbReference type="ARBA" id="ARBA00022679"/>
    </source>
</evidence>
<keyword evidence="5 10" id="KW-0812">Transmembrane</keyword>
<keyword evidence="4" id="KW-0808">Transferase</keyword>
<comment type="caution">
    <text evidence="11">The sequence shown here is derived from an EMBL/GenBank/DDBJ whole genome shotgun (WGS) entry which is preliminary data.</text>
</comment>
<accession>A0A814Y9D7</accession>
<dbReference type="Proteomes" id="UP000663882">
    <property type="component" value="Unassembled WGS sequence"/>
</dbReference>
<organism evidence="11 12">
    <name type="scientific">Rotaria sordida</name>
    <dbReference type="NCBI Taxonomy" id="392033"/>
    <lineage>
        <taxon>Eukaryota</taxon>
        <taxon>Metazoa</taxon>
        <taxon>Spiralia</taxon>
        <taxon>Gnathifera</taxon>
        <taxon>Rotifera</taxon>
        <taxon>Eurotatoria</taxon>
        <taxon>Bdelloidea</taxon>
        <taxon>Philodinida</taxon>
        <taxon>Philodinidae</taxon>
        <taxon>Rotaria</taxon>
    </lineage>
</organism>
<feature type="transmembrane region" description="Helical" evidence="10">
    <location>
        <begin position="7"/>
        <end position="25"/>
    </location>
</feature>
<evidence type="ECO:0000256" key="7">
    <source>
        <dbReference type="ARBA" id="ARBA00022989"/>
    </source>
</evidence>
<evidence type="ECO:0000256" key="3">
    <source>
        <dbReference type="ARBA" id="ARBA00022676"/>
    </source>
</evidence>
<sequence>MRQYCRLLSSIKILLLILIFFVIILHSQIFNKNKQWCDPGKPLWWFCPWPDARTICSWDDHFPITDQQIRYVITQDEYSCPRYPIFLSGFGYLMSFKTCSLLINAYQTDSKPFPLSDVYFTGLLPQMMNIQRQTIFQNVDYLYQTKCNEEFFISKKNNPFACAASNEHFIQKESDGVKSFMNDYNLYWTKLIEKYNTLKINT</sequence>
<evidence type="ECO:0000256" key="8">
    <source>
        <dbReference type="ARBA" id="ARBA00023034"/>
    </source>
</evidence>
<comment type="subcellular location">
    <subcellularLocation>
        <location evidence="1">Golgi apparatus membrane</location>
        <topology evidence="1">Single-pass type II membrane protein</topology>
    </subcellularLocation>
</comment>
<reference evidence="11" key="1">
    <citation type="submission" date="2021-02" db="EMBL/GenBank/DDBJ databases">
        <authorList>
            <person name="Nowell W R."/>
        </authorList>
    </citation>
    <scope>NUCLEOTIDE SEQUENCE</scope>
</reference>
<dbReference type="Pfam" id="PF01762">
    <property type="entry name" value="Galactosyl_T"/>
    <property type="match status" value="1"/>
</dbReference>
<evidence type="ECO:0000313" key="12">
    <source>
        <dbReference type="Proteomes" id="UP000663882"/>
    </source>
</evidence>
<keyword evidence="8" id="KW-0333">Golgi apparatus</keyword>
<evidence type="ECO:0000256" key="6">
    <source>
        <dbReference type="ARBA" id="ARBA00022968"/>
    </source>
</evidence>
<dbReference type="OrthoDB" id="10276195at2759"/>
<keyword evidence="7 10" id="KW-1133">Transmembrane helix</keyword>
<gene>
    <name evidence="11" type="ORF">RFH988_LOCUS25944</name>
</gene>